<comment type="caution">
    <text evidence="2">The sequence shown here is derived from an EMBL/GenBank/DDBJ whole genome shotgun (WGS) entry which is preliminary data.</text>
</comment>
<keyword evidence="3" id="KW-1185">Reference proteome</keyword>
<dbReference type="EMBL" id="CAAALY010014933">
    <property type="protein sequence ID" value="VEL12497.1"/>
    <property type="molecule type" value="Genomic_DNA"/>
</dbReference>
<feature type="region of interest" description="Disordered" evidence="1">
    <location>
        <begin position="1"/>
        <end position="49"/>
    </location>
</feature>
<feature type="compositionally biased region" description="Basic and acidic residues" evidence="1">
    <location>
        <begin position="23"/>
        <end position="34"/>
    </location>
</feature>
<protein>
    <submittedName>
        <fullName evidence="2">Uncharacterized protein</fullName>
    </submittedName>
</protein>
<organism evidence="2 3">
    <name type="scientific">Protopolystoma xenopodis</name>
    <dbReference type="NCBI Taxonomy" id="117903"/>
    <lineage>
        <taxon>Eukaryota</taxon>
        <taxon>Metazoa</taxon>
        <taxon>Spiralia</taxon>
        <taxon>Lophotrochozoa</taxon>
        <taxon>Platyhelminthes</taxon>
        <taxon>Monogenea</taxon>
        <taxon>Polyopisthocotylea</taxon>
        <taxon>Polystomatidea</taxon>
        <taxon>Polystomatidae</taxon>
        <taxon>Protopolystoma</taxon>
    </lineage>
</organism>
<evidence type="ECO:0000313" key="2">
    <source>
        <dbReference type="EMBL" id="VEL12497.1"/>
    </source>
</evidence>
<name>A0A3S5CJ59_9PLAT</name>
<proteinExistence type="predicted"/>
<accession>A0A3S5CJ59</accession>
<dbReference type="Proteomes" id="UP000784294">
    <property type="component" value="Unassembled WGS sequence"/>
</dbReference>
<evidence type="ECO:0000256" key="1">
    <source>
        <dbReference type="SAM" id="MobiDB-lite"/>
    </source>
</evidence>
<evidence type="ECO:0000313" key="3">
    <source>
        <dbReference type="Proteomes" id="UP000784294"/>
    </source>
</evidence>
<gene>
    <name evidence="2" type="ORF">PXEA_LOCUS5937</name>
</gene>
<dbReference type="AlphaFoldDB" id="A0A3S5CJ59"/>
<reference evidence="2" key="1">
    <citation type="submission" date="2018-11" db="EMBL/GenBank/DDBJ databases">
        <authorList>
            <consortium name="Pathogen Informatics"/>
        </authorList>
    </citation>
    <scope>NUCLEOTIDE SEQUENCE</scope>
</reference>
<sequence>MPKARFSPSYSSLARSPRISHAKQTDSVETDRSTPRSAASTGEAENRYRSNSQALKVISCQRWVGIELCVWVFYTKGVD</sequence>